<organism evidence="1 2">
    <name type="scientific">Rhizobium laguerreae</name>
    <dbReference type="NCBI Taxonomy" id="1076926"/>
    <lineage>
        <taxon>Bacteria</taxon>
        <taxon>Pseudomonadati</taxon>
        <taxon>Pseudomonadota</taxon>
        <taxon>Alphaproteobacteria</taxon>
        <taxon>Hyphomicrobiales</taxon>
        <taxon>Rhizobiaceae</taxon>
        <taxon>Rhizobium/Agrobacterium group</taxon>
        <taxon>Rhizobium</taxon>
    </lineage>
</organism>
<gene>
    <name evidence="1" type="ORF">GR206_11895</name>
</gene>
<evidence type="ECO:0000313" key="1">
    <source>
        <dbReference type="EMBL" id="NEH91733.1"/>
    </source>
</evidence>
<proteinExistence type="predicted"/>
<name>A0A6N9ZE61_9HYPH</name>
<dbReference type="RefSeq" id="WP_163877728.1">
    <property type="nucleotide sequence ID" value="NZ_WUEP01000007.1"/>
</dbReference>
<dbReference type="Proteomes" id="UP000468864">
    <property type="component" value="Unassembled WGS sequence"/>
</dbReference>
<sequence>MRHHEMTIAEILNDPLIRQMMQADRVSPEQMEKLLAQAATRQSVSKHFQCVPQGAEIVDPVRARP</sequence>
<evidence type="ECO:0000313" key="2">
    <source>
        <dbReference type="Proteomes" id="UP000468864"/>
    </source>
</evidence>
<accession>A0A6N9ZE61</accession>
<protein>
    <submittedName>
        <fullName evidence="1">Uncharacterized protein</fullName>
    </submittedName>
</protein>
<reference evidence="1 2" key="1">
    <citation type="submission" date="2019-12" db="EMBL/GenBank/DDBJ databases">
        <title>Rhizobium genotypes associated with high levels of biological nitrogen fixation by grain legumes in a temperate-maritime cropping system.</title>
        <authorList>
            <person name="Maluk M."/>
            <person name="Francesc Ferrando Molina F."/>
            <person name="Lopez Del Egido L."/>
            <person name="Lafos M."/>
            <person name="Langarica-Fuentes A."/>
            <person name="Gebre Yohannes G."/>
            <person name="Young M.W."/>
            <person name="Martin P."/>
            <person name="Gantlett R."/>
            <person name="Kenicer G."/>
            <person name="Hawes C."/>
            <person name="Begg G.S."/>
            <person name="Quilliam R.S."/>
            <person name="Squire G.R."/>
            <person name="Poole P.S."/>
            <person name="Young P.W."/>
            <person name="Iannetta P.M."/>
            <person name="James E.K."/>
        </authorList>
    </citation>
    <scope>NUCLEOTIDE SEQUENCE [LARGE SCALE GENOMIC DNA]</scope>
    <source>
        <strain evidence="1 2">JHI2449</strain>
    </source>
</reference>
<dbReference type="EMBL" id="WUEP01000007">
    <property type="protein sequence ID" value="NEH91733.1"/>
    <property type="molecule type" value="Genomic_DNA"/>
</dbReference>
<dbReference type="AlphaFoldDB" id="A0A6N9ZE61"/>
<comment type="caution">
    <text evidence="1">The sequence shown here is derived from an EMBL/GenBank/DDBJ whole genome shotgun (WGS) entry which is preliminary data.</text>
</comment>